<evidence type="ECO:0008006" key="3">
    <source>
        <dbReference type="Google" id="ProtNLM"/>
    </source>
</evidence>
<evidence type="ECO:0000313" key="1">
    <source>
        <dbReference type="EMBL" id="MCE5173613.1"/>
    </source>
</evidence>
<dbReference type="RefSeq" id="WP_233699518.1">
    <property type="nucleotide sequence ID" value="NZ_JAJNBZ010000061.1"/>
</dbReference>
<name>A0ABS8YP70_9BACL</name>
<keyword evidence="2" id="KW-1185">Reference proteome</keyword>
<organism evidence="1 2">
    <name type="scientific">Paenibacillus profundus</name>
    <dbReference type="NCBI Taxonomy" id="1173085"/>
    <lineage>
        <taxon>Bacteria</taxon>
        <taxon>Bacillati</taxon>
        <taxon>Bacillota</taxon>
        <taxon>Bacilli</taxon>
        <taxon>Bacillales</taxon>
        <taxon>Paenibacillaceae</taxon>
        <taxon>Paenibacillus</taxon>
    </lineage>
</organism>
<dbReference type="Proteomes" id="UP001199916">
    <property type="component" value="Unassembled WGS sequence"/>
</dbReference>
<sequence>MQRKCFILPALRPHVQGTQVNLRPSLMHDEGYGRDIQIEQGSPAILIIASEEDRTALYFKKFVERNNCSVSLVSIEDSSLVSNFTWSDQDISRQGHFPGIYFRGASTRCAKLNRVLEIMQDVLAFYPGIIINRPSRHSLNYSKPLQMTAISRSIHQTVKPIPTFLSNVPAKIASSNETIVKSISSIRSEVVALTDARLLHGAGALHCPIQLQPMLQGSCIRAHVCGDTVHAAKIDGDAIDYRYGEQIKMTRYELPQDVAAWCIQAARREGLEFAGIDFIYDEAAQLFSCLEINPSPGYHFYEKRLVDSGEAPSISQWLLQRLLGND</sequence>
<proteinExistence type="predicted"/>
<comment type="caution">
    <text evidence="1">The sequence shown here is derived from an EMBL/GenBank/DDBJ whole genome shotgun (WGS) entry which is preliminary data.</text>
</comment>
<dbReference type="EMBL" id="JAJNBZ010000061">
    <property type="protein sequence ID" value="MCE5173613.1"/>
    <property type="molecule type" value="Genomic_DNA"/>
</dbReference>
<evidence type="ECO:0000313" key="2">
    <source>
        <dbReference type="Proteomes" id="UP001199916"/>
    </source>
</evidence>
<gene>
    <name evidence="1" type="ORF">LQV63_30760</name>
</gene>
<dbReference type="SUPFAM" id="SSF56059">
    <property type="entry name" value="Glutathione synthetase ATP-binding domain-like"/>
    <property type="match status" value="1"/>
</dbReference>
<accession>A0ABS8YP70</accession>
<protein>
    <recommendedName>
        <fullName evidence="3">ATP-grasp domain-containing protein</fullName>
    </recommendedName>
</protein>
<dbReference type="Gene3D" id="3.30.470.20">
    <property type="entry name" value="ATP-grasp fold, B domain"/>
    <property type="match status" value="1"/>
</dbReference>
<reference evidence="1 2" key="1">
    <citation type="submission" date="2021-11" db="EMBL/GenBank/DDBJ databases">
        <title>Draft genome sequence of Paenibacillus profundus YoMME, a new Gram-positive bacteria with exoelectrogenic properties.</title>
        <authorList>
            <person name="Hubenova Y."/>
            <person name="Hubenova E."/>
            <person name="Manasiev Y."/>
            <person name="Peykov S."/>
            <person name="Mitov M."/>
        </authorList>
    </citation>
    <scope>NUCLEOTIDE SEQUENCE [LARGE SCALE GENOMIC DNA]</scope>
    <source>
        <strain evidence="1 2">YoMME</strain>
    </source>
</reference>